<evidence type="ECO:0000313" key="6">
    <source>
        <dbReference type="Proteomes" id="UP000305778"/>
    </source>
</evidence>
<dbReference type="InterPro" id="IPR001761">
    <property type="entry name" value="Peripla_BP/Lac1_sug-bd_dom"/>
</dbReference>
<keyword evidence="6" id="KW-1185">Reference proteome</keyword>
<dbReference type="GO" id="GO:0000976">
    <property type="term" value="F:transcription cis-regulatory region binding"/>
    <property type="evidence" value="ECO:0007669"/>
    <property type="project" value="TreeGrafter"/>
</dbReference>
<evidence type="ECO:0000256" key="1">
    <source>
        <dbReference type="ARBA" id="ARBA00023015"/>
    </source>
</evidence>
<dbReference type="GO" id="GO:0003700">
    <property type="term" value="F:DNA-binding transcription factor activity"/>
    <property type="evidence" value="ECO:0007669"/>
    <property type="project" value="InterPro"/>
</dbReference>
<dbReference type="CDD" id="cd06267">
    <property type="entry name" value="PBP1_LacI_sugar_binding-like"/>
    <property type="match status" value="1"/>
</dbReference>
<dbReference type="InterPro" id="IPR000524">
    <property type="entry name" value="Tscrpt_reg_HTH_GntR"/>
</dbReference>
<dbReference type="SUPFAM" id="SSF53822">
    <property type="entry name" value="Periplasmic binding protein-like I"/>
    <property type="match status" value="1"/>
</dbReference>
<dbReference type="AlphaFoldDB" id="A0A4U0SKC0"/>
<evidence type="ECO:0000313" key="5">
    <source>
        <dbReference type="EMBL" id="TKA10310.1"/>
    </source>
</evidence>
<proteinExistence type="predicted"/>
<dbReference type="CDD" id="cd07377">
    <property type="entry name" value="WHTH_GntR"/>
    <property type="match status" value="1"/>
</dbReference>
<sequence>MAGKAGGSRIPLYAQVKRELLAAIGSGEYSPGVPFVTQREICERFDVSHATAVRALNELAAEGYVVRRRGQGTFVADNPGARPRADRSIACVLQFQGPHVSQLLAGVESACAELGYRLYLRHCEGDPEREARALLDAVHDQVSGIVIYPAQGSGAEDAYAEVRRAGVPVVMVDRYRPDLAHDAVVADNLAAGRELTEALIAAGHRTIATLWDETEATSVRDRLAGHVDALRRHGIPVRPDLTVLRRYRDLDPEQRRARLTELMRGSRPPSVLLCANGYVLAAAAQDLVGLGYDIPGDVDLAGMDDAGPFDVLPLTVAAISLPSRTMGSTAMHLLHRRIAGQDTDNAPEFVVLPVTVQTRGASTGHLRVVGPTDA</sequence>
<dbReference type="RefSeq" id="WP_136724887.1">
    <property type="nucleotide sequence ID" value="NZ_JAOPYF010000650.1"/>
</dbReference>
<evidence type="ECO:0000259" key="4">
    <source>
        <dbReference type="PROSITE" id="PS50949"/>
    </source>
</evidence>
<gene>
    <name evidence="5" type="ORF">FCI23_17860</name>
</gene>
<name>A0A4U0SKC0_9ACTN</name>
<reference evidence="5 6" key="1">
    <citation type="submission" date="2019-04" db="EMBL/GenBank/DDBJ databases">
        <title>Streptomyces oryziradicis sp. nov., a novel actinomycete isolated from rhizosphere soil of rice (Oryza sativa L.).</title>
        <authorList>
            <person name="Li C."/>
        </authorList>
    </citation>
    <scope>NUCLEOTIDE SEQUENCE [LARGE SCALE GENOMIC DNA]</scope>
    <source>
        <strain evidence="5 6">NEAU-C40</strain>
    </source>
</reference>
<comment type="caution">
    <text evidence="5">The sequence shown here is derived from an EMBL/GenBank/DDBJ whole genome shotgun (WGS) entry which is preliminary data.</text>
</comment>
<dbReference type="Gene3D" id="3.40.50.2300">
    <property type="match status" value="2"/>
</dbReference>
<keyword evidence="2" id="KW-0238">DNA-binding</keyword>
<keyword evidence="1" id="KW-0805">Transcription regulation</keyword>
<dbReference type="InterPro" id="IPR036390">
    <property type="entry name" value="WH_DNA-bd_sf"/>
</dbReference>
<dbReference type="Pfam" id="PF00532">
    <property type="entry name" value="Peripla_BP_1"/>
    <property type="match status" value="1"/>
</dbReference>
<evidence type="ECO:0000256" key="2">
    <source>
        <dbReference type="ARBA" id="ARBA00023125"/>
    </source>
</evidence>
<dbReference type="Pfam" id="PF00392">
    <property type="entry name" value="GntR"/>
    <property type="match status" value="1"/>
</dbReference>
<keyword evidence="3" id="KW-0804">Transcription</keyword>
<organism evidence="5 6">
    <name type="scientific">Actinacidiphila oryziradicis</name>
    <dbReference type="NCBI Taxonomy" id="2571141"/>
    <lineage>
        <taxon>Bacteria</taxon>
        <taxon>Bacillati</taxon>
        <taxon>Actinomycetota</taxon>
        <taxon>Actinomycetes</taxon>
        <taxon>Kitasatosporales</taxon>
        <taxon>Streptomycetaceae</taxon>
        <taxon>Actinacidiphila</taxon>
    </lineage>
</organism>
<dbReference type="InterPro" id="IPR036388">
    <property type="entry name" value="WH-like_DNA-bd_sf"/>
</dbReference>
<dbReference type="OrthoDB" id="7363114at2"/>
<dbReference type="SMART" id="SM00345">
    <property type="entry name" value="HTH_GNTR"/>
    <property type="match status" value="1"/>
</dbReference>
<feature type="domain" description="HTH gntR-type" evidence="4">
    <location>
        <begin position="10"/>
        <end position="78"/>
    </location>
</feature>
<dbReference type="PANTHER" id="PTHR30146">
    <property type="entry name" value="LACI-RELATED TRANSCRIPTIONAL REPRESSOR"/>
    <property type="match status" value="1"/>
</dbReference>
<dbReference type="EMBL" id="SUMC01000015">
    <property type="protein sequence ID" value="TKA10310.1"/>
    <property type="molecule type" value="Genomic_DNA"/>
</dbReference>
<evidence type="ECO:0000256" key="3">
    <source>
        <dbReference type="ARBA" id="ARBA00023163"/>
    </source>
</evidence>
<protein>
    <submittedName>
        <fullName evidence="5">LacI family transcriptional regulator</fullName>
    </submittedName>
</protein>
<dbReference type="Proteomes" id="UP000305778">
    <property type="component" value="Unassembled WGS sequence"/>
</dbReference>
<dbReference type="InterPro" id="IPR028082">
    <property type="entry name" value="Peripla_BP_I"/>
</dbReference>
<dbReference type="PROSITE" id="PS50949">
    <property type="entry name" value="HTH_GNTR"/>
    <property type="match status" value="1"/>
</dbReference>
<dbReference type="PANTHER" id="PTHR30146:SF109">
    <property type="entry name" value="HTH-TYPE TRANSCRIPTIONAL REGULATOR GALS"/>
    <property type="match status" value="1"/>
</dbReference>
<accession>A0A4U0SKC0</accession>
<dbReference type="SUPFAM" id="SSF46785">
    <property type="entry name" value="Winged helix' DNA-binding domain"/>
    <property type="match status" value="1"/>
</dbReference>
<dbReference type="Gene3D" id="1.10.10.10">
    <property type="entry name" value="Winged helix-like DNA-binding domain superfamily/Winged helix DNA-binding domain"/>
    <property type="match status" value="1"/>
</dbReference>